<protein>
    <submittedName>
        <fullName evidence="1">Uncharacterized protein</fullName>
    </submittedName>
</protein>
<dbReference type="Proteomes" id="UP000054928">
    <property type="component" value="Unassembled WGS sequence"/>
</dbReference>
<evidence type="ECO:0000313" key="1">
    <source>
        <dbReference type="EMBL" id="CEG46296.1"/>
    </source>
</evidence>
<proteinExistence type="predicted"/>
<evidence type="ECO:0000313" key="2">
    <source>
        <dbReference type="Proteomes" id="UP000054928"/>
    </source>
</evidence>
<name>A0A0P1AZG8_PLAHL</name>
<keyword evidence="2" id="KW-1185">Reference proteome</keyword>
<dbReference type="EMBL" id="CCYD01002047">
    <property type="protein sequence ID" value="CEG46296.1"/>
    <property type="molecule type" value="Genomic_DNA"/>
</dbReference>
<accession>A0A0P1AZG8</accession>
<dbReference type="RefSeq" id="XP_024582665.1">
    <property type="nucleotide sequence ID" value="XM_024717137.1"/>
</dbReference>
<dbReference type="GeneID" id="36397760"/>
<dbReference type="AlphaFoldDB" id="A0A0P1AZG8"/>
<sequence length="78" mass="9096">MIILGMNVVYCFIEWVTNPKAFVFLALRQLPSHIGTITRCSYVKLDVTKYQLRPTKIELCSRVNLLIKHVIRIVDKMC</sequence>
<reference evidence="2" key="1">
    <citation type="submission" date="2014-09" db="EMBL/GenBank/DDBJ databases">
        <authorList>
            <person name="Sharma Rahul"/>
            <person name="Thines Marco"/>
        </authorList>
    </citation>
    <scope>NUCLEOTIDE SEQUENCE [LARGE SCALE GENOMIC DNA]</scope>
</reference>
<organism evidence="1 2">
    <name type="scientific">Plasmopara halstedii</name>
    <name type="common">Downy mildew of sunflower</name>
    <dbReference type="NCBI Taxonomy" id="4781"/>
    <lineage>
        <taxon>Eukaryota</taxon>
        <taxon>Sar</taxon>
        <taxon>Stramenopiles</taxon>
        <taxon>Oomycota</taxon>
        <taxon>Peronosporomycetes</taxon>
        <taxon>Peronosporales</taxon>
        <taxon>Peronosporaceae</taxon>
        <taxon>Plasmopara</taxon>
    </lineage>
</organism>